<dbReference type="InterPro" id="IPR052529">
    <property type="entry name" value="Bact_Transport_Assoc"/>
</dbReference>
<feature type="transmembrane region" description="Helical" evidence="1">
    <location>
        <begin position="68"/>
        <end position="84"/>
    </location>
</feature>
<reference evidence="4 5" key="1">
    <citation type="submission" date="2019-03" db="EMBL/GenBank/DDBJ databases">
        <title>Deep-cultivation of Planctomycetes and their phenomic and genomic characterization uncovers novel biology.</title>
        <authorList>
            <person name="Wiegand S."/>
            <person name="Jogler M."/>
            <person name="Boedeker C."/>
            <person name="Pinto D."/>
            <person name="Vollmers J."/>
            <person name="Rivas-Marin E."/>
            <person name="Kohn T."/>
            <person name="Peeters S.H."/>
            <person name="Heuer A."/>
            <person name="Rast P."/>
            <person name="Oberbeckmann S."/>
            <person name="Bunk B."/>
            <person name="Jeske O."/>
            <person name="Meyerdierks A."/>
            <person name="Storesund J.E."/>
            <person name="Kallscheuer N."/>
            <person name="Luecker S."/>
            <person name="Lage O.M."/>
            <person name="Pohl T."/>
            <person name="Merkel B.J."/>
            <person name="Hornburger P."/>
            <person name="Mueller R.-W."/>
            <person name="Bruemmer F."/>
            <person name="Labrenz M."/>
            <person name="Spormann A.M."/>
            <person name="Op den Camp H."/>
            <person name="Overmann J."/>
            <person name="Amann R."/>
            <person name="Jetten M.S.M."/>
            <person name="Mascher T."/>
            <person name="Medema M.H."/>
            <person name="Devos D.P."/>
            <person name="Kaster A.-K."/>
            <person name="Ovreas L."/>
            <person name="Rohde M."/>
            <person name="Galperin M.Y."/>
            <person name="Jogler C."/>
        </authorList>
    </citation>
    <scope>NUCLEOTIDE SEQUENCE [LARGE SCALE GENOMIC DNA]</scope>
    <source>
        <strain evidence="4 5">V202</strain>
    </source>
</reference>
<evidence type="ECO:0000256" key="1">
    <source>
        <dbReference type="SAM" id="Phobius"/>
    </source>
</evidence>
<evidence type="ECO:0000313" key="5">
    <source>
        <dbReference type="Proteomes" id="UP000318384"/>
    </source>
</evidence>
<evidence type="ECO:0000259" key="2">
    <source>
        <dbReference type="Pfam" id="PF04235"/>
    </source>
</evidence>
<dbReference type="InterPro" id="IPR007349">
    <property type="entry name" value="DUF418"/>
</dbReference>
<feature type="transmembrane region" description="Helical" evidence="1">
    <location>
        <begin position="262"/>
        <end position="281"/>
    </location>
</feature>
<name>A0A517WQ65_9PLAN</name>
<keyword evidence="1" id="KW-1133">Transmembrane helix</keyword>
<keyword evidence="1" id="KW-0472">Membrane</keyword>
<proteinExistence type="predicted"/>
<feature type="domain" description="DUF418" evidence="2">
    <location>
        <begin position="214"/>
        <end position="365"/>
    </location>
</feature>
<dbReference type="Pfam" id="PF07786">
    <property type="entry name" value="HGSNAT_cat"/>
    <property type="match status" value="1"/>
</dbReference>
<feature type="transmembrane region" description="Helical" evidence="1">
    <location>
        <begin position="140"/>
        <end position="160"/>
    </location>
</feature>
<feature type="transmembrane region" description="Helical" evidence="1">
    <location>
        <begin position="96"/>
        <end position="113"/>
    </location>
</feature>
<keyword evidence="1" id="KW-0812">Transmembrane</keyword>
<organism evidence="4 5">
    <name type="scientific">Gimesia aquarii</name>
    <dbReference type="NCBI Taxonomy" id="2527964"/>
    <lineage>
        <taxon>Bacteria</taxon>
        <taxon>Pseudomonadati</taxon>
        <taxon>Planctomycetota</taxon>
        <taxon>Planctomycetia</taxon>
        <taxon>Planctomycetales</taxon>
        <taxon>Planctomycetaceae</taxon>
        <taxon>Gimesia</taxon>
    </lineage>
</organism>
<dbReference type="PANTHER" id="PTHR30590:SF3">
    <property type="entry name" value="HYPOTHETICAL MEMBRANE SPANNING PROTEIN"/>
    <property type="match status" value="1"/>
</dbReference>
<evidence type="ECO:0000313" key="4">
    <source>
        <dbReference type="EMBL" id="QDU07384.1"/>
    </source>
</evidence>
<dbReference type="AlphaFoldDB" id="A0A517WQ65"/>
<keyword evidence="5" id="KW-1185">Reference proteome</keyword>
<feature type="transmembrane region" description="Helical" evidence="1">
    <location>
        <begin position="302"/>
        <end position="323"/>
    </location>
</feature>
<feature type="transmembrane region" description="Helical" evidence="1">
    <location>
        <begin position="29"/>
        <end position="48"/>
    </location>
</feature>
<dbReference type="Proteomes" id="UP000318384">
    <property type="component" value="Chromosome"/>
</dbReference>
<sequence length="366" mass="40408">MSFDSEDDRKMSDERLKPKDQNRLKGIDLARFVALVGMVIVNFNVVMVAPEAEETFSSQIAESLQGRAAATFVVLAGIGLGLGTKRDAWNQTLKVTLKRAAFLLVVGLLNSLIFEADIIHYYAFYFLFGVLLLRAPGWCLVVTMSGLIVGFVGMILFFNYDAGWNWQTYSYHDFWTLQGFVRNLFFNGWHPVIPWLAFLLFGILLSRLNLGSRSVQRKLFIGGATAFALISASSYWLVKTISPLDAEAAILFSTAPVPPMPFYMLAGGSIACTVIGFCLLVESSLKRAHLLNIFTAAGRQTLTLYIVHIIIGMGTLDALGMLGTQTSQASLLAALAFCVLATIYAVVWMRFFKHGPLELLMRKVAG</sequence>
<dbReference type="EMBL" id="CP037422">
    <property type="protein sequence ID" value="QDU07384.1"/>
    <property type="molecule type" value="Genomic_DNA"/>
</dbReference>
<gene>
    <name evidence="4" type="ORF">V202x_07370</name>
</gene>
<evidence type="ECO:0008006" key="6">
    <source>
        <dbReference type="Google" id="ProtNLM"/>
    </source>
</evidence>
<dbReference type="Pfam" id="PF04235">
    <property type="entry name" value="DUF418"/>
    <property type="match status" value="1"/>
</dbReference>
<feature type="transmembrane region" description="Helical" evidence="1">
    <location>
        <begin position="219"/>
        <end position="238"/>
    </location>
</feature>
<dbReference type="InterPro" id="IPR012429">
    <property type="entry name" value="HGSNAT_cat"/>
</dbReference>
<feature type="transmembrane region" description="Helical" evidence="1">
    <location>
        <begin position="119"/>
        <end position="135"/>
    </location>
</feature>
<feature type="transmembrane region" description="Helical" evidence="1">
    <location>
        <begin position="192"/>
        <end position="210"/>
    </location>
</feature>
<accession>A0A517WQ65</accession>
<protein>
    <recommendedName>
        <fullName evidence="6">DUF418 domain-containing protein</fullName>
    </recommendedName>
</protein>
<dbReference type="PANTHER" id="PTHR30590">
    <property type="entry name" value="INNER MEMBRANE PROTEIN"/>
    <property type="match status" value="1"/>
</dbReference>
<feature type="transmembrane region" description="Helical" evidence="1">
    <location>
        <begin position="329"/>
        <end position="352"/>
    </location>
</feature>
<feature type="domain" description="Heparan-alpha-glucosaminide N-acetyltransferase catalytic" evidence="3">
    <location>
        <begin position="23"/>
        <end position="212"/>
    </location>
</feature>
<evidence type="ECO:0000259" key="3">
    <source>
        <dbReference type="Pfam" id="PF07786"/>
    </source>
</evidence>